<reference evidence="2 3" key="1">
    <citation type="submission" date="2018-05" db="EMBL/GenBank/DDBJ databases">
        <title>Genomic Encyclopedia of Type Strains, Phase IV (KMG-IV): sequencing the most valuable type-strain genomes for metagenomic binning, comparative biology and taxonomic classification.</title>
        <authorList>
            <person name="Goeker M."/>
        </authorList>
    </citation>
    <scope>NUCLEOTIDE SEQUENCE [LARGE SCALE GENOMIC DNA]</scope>
    <source>
        <strain evidence="2 3">DSM 103371</strain>
    </source>
</reference>
<dbReference type="Proteomes" id="UP000245390">
    <property type="component" value="Unassembled WGS sequence"/>
</dbReference>
<dbReference type="SUPFAM" id="SSF46785">
    <property type="entry name" value="Winged helix' DNA-binding domain"/>
    <property type="match status" value="1"/>
</dbReference>
<dbReference type="Pfam" id="PF13412">
    <property type="entry name" value="HTH_24"/>
    <property type="match status" value="1"/>
</dbReference>
<dbReference type="CDD" id="cd00090">
    <property type="entry name" value="HTH_ARSR"/>
    <property type="match status" value="1"/>
</dbReference>
<dbReference type="GO" id="GO:0006355">
    <property type="term" value="P:regulation of DNA-templated transcription"/>
    <property type="evidence" value="ECO:0007669"/>
    <property type="project" value="UniProtKB-ARBA"/>
</dbReference>
<dbReference type="AlphaFoldDB" id="A0A316FZZ5"/>
<dbReference type="InterPro" id="IPR036388">
    <property type="entry name" value="WH-like_DNA-bd_sf"/>
</dbReference>
<dbReference type="Gene3D" id="1.10.10.10">
    <property type="entry name" value="Winged helix-like DNA-binding domain superfamily/Winged helix DNA-binding domain"/>
    <property type="match status" value="1"/>
</dbReference>
<name>A0A316FZZ5_9RHOB</name>
<dbReference type="EMBL" id="QGGV01000014">
    <property type="protein sequence ID" value="PWK53120.1"/>
    <property type="molecule type" value="Genomic_DNA"/>
</dbReference>
<dbReference type="InterPro" id="IPR036390">
    <property type="entry name" value="WH_DNA-bd_sf"/>
</dbReference>
<evidence type="ECO:0000313" key="2">
    <source>
        <dbReference type="EMBL" id="PWK53120.1"/>
    </source>
</evidence>
<dbReference type="InterPro" id="IPR011991">
    <property type="entry name" value="ArsR-like_HTH"/>
</dbReference>
<feature type="coiled-coil region" evidence="1">
    <location>
        <begin position="79"/>
        <end position="109"/>
    </location>
</feature>
<evidence type="ECO:0000256" key="1">
    <source>
        <dbReference type="SAM" id="Coils"/>
    </source>
</evidence>
<organism evidence="2 3">
    <name type="scientific">Silicimonas algicola</name>
    <dbReference type="NCBI Taxonomy" id="1826607"/>
    <lineage>
        <taxon>Bacteria</taxon>
        <taxon>Pseudomonadati</taxon>
        <taxon>Pseudomonadota</taxon>
        <taxon>Alphaproteobacteria</taxon>
        <taxon>Rhodobacterales</taxon>
        <taxon>Paracoccaceae</taxon>
    </lineage>
</organism>
<sequence length="110" mass="12299">MRDDARFRILRLISDRPEMSQRELAEALGLSLGGVNFCMKGLVERGMVKVRNFRKSGNKLAYAYFLTPQGASEKAALTRAFLERRMAEYQALKAEIEALEAEVGTADAGR</sequence>
<keyword evidence="1" id="KW-0175">Coiled coil</keyword>
<accession>A0A316FZZ5</accession>
<proteinExistence type="predicted"/>
<dbReference type="InterPro" id="IPR026433">
    <property type="entry name" value="MarR_EPS"/>
</dbReference>
<comment type="caution">
    <text evidence="2">The sequence shown here is derived from an EMBL/GenBank/DDBJ whole genome shotgun (WGS) entry which is preliminary data.</text>
</comment>
<protein>
    <submittedName>
        <fullName evidence="2">EPS-associated MarR family transcriptional regulator</fullName>
    </submittedName>
</protein>
<gene>
    <name evidence="2" type="ORF">C8D95_11422</name>
</gene>
<keyword evidence="3" id="KW-1185">Reference proteome</keyword>
<dbReference type="NCBIfam" id="TIGR04176">
    <property type="entry name" value="MarR_EPS"/>
    <property type="match status" value="1"/>
</dbReference>
<evidence type="ECO:0000313" key="3">
    <source>
        <dbReference type="Proteomes" id="UP000245390"/>
    </source>
</evidence>